<gene>
    <name evidence="1" type="ORF">CTOB1V02_LOCUS14085</name>
</gene>
<name>A0A7R8WSZ6_9CRUS</name>
<feature type="non-terminal residue" evidence="1">
    <location>
        <position position="1"/>
    </location>
</feature>
<evidence type="ECO:0000313" key="1">
    <source>
        <dbReference type="EMBL" id="CAD7236270.1"/>
    </source>
</evidence>
<protein>
    <submittedName>
        <fullName evidence="1">Uncharacterized protein</fullName>
    </submittedName>
</protein>
<accession>A0A7R8WSZ6</accession>
<proteinExistence type="predicted"/>
<dbReference type="AlphaFoldDB" id="A0A7R8WSZ6"/>
<organism evidence="1">
    <name type="scientific">Cyprideis torosa</name>
    <dbReference type="NCBI Taxonomy" id="163714"/>
    <lineage>
        <taxon>Eukaryota</taxon>
        <taxon>Metazoa</taxon>
        <taxon>Ecdysozoa</taxon>
        <taxon>Arthropoda</taxon>
        <taxon>Crustacea</taxon>
        <taxon>Oligostraca</taxon>
        <taxon>Ostracoda</taxon>
        <taxon>Podocopa</taxon>
        <taxon>Podocopida</taxon>
        <taxon>Cytherocopina</taxon>
        <taxon>Cytheroidea</taxon>
        <taxon>Cytherideidae</taxon>
        <taxon>Cyprideis</taxon>
    </lineage>
</organism>
<dbReference type="EMBL" id="OB677714">
    <property type="protein sequence ID" value="CAD7236270.1"/>
    <property type="molecule type" value="Genomic_DNA"/>
</dbReference>
<sequence length="72" mass="8199">MTIIPFINEDPNDLSAAQEALLGEGVRQEDIKAYPELLTLLPSQIHRMVHLMKDLKGPKIDEERGITLYVIR</sequence>
<reference evidence="1" key="1">
    <citation type="submission" date="2020-11" db="EMBL/GenBank/DDBJ databases">
        <authorList>
            <person name="Tran Van P."/>
        </authorList>
    </citation>
    <scope>NUCLEOTIDE SEQUENCE</scope>
</reference>